<evidence type="ECO:0000313" key="1">
    <source>
        <dbReference type="EMBL" id="KAB2617436.1"/>
    </source>
</evidence>
<reference evidence="1 2" key="1">
    <citation type="submission" date="2019-09" db="EMBL/GenBank/DDBJ databases">
        <authorList>
            <person name="Ou C."/>
        </authorList>
    </citation>
    <scope>NUCLEOTIDE SEQUENCE [LARGE SCALE GENOMIC DNA]</scope>
    <source>
        <strain evidence="1">S2</strain>
        <tissue evidence="1">Leaf</tissue>
    </source>
</reference>
<organism evidence="1 2">
    <name type="scientific">Pyrus ussuriensis x Pyrus communis</name>
    <dbReference type="NCBI Taxonomy" id="2448454"/>
    <lineage>
        <taxon>Eukaryota</taxon>
        <taxon>Viridiplantae</taxon>
        <taxon>Streptophyta</taxon>
        <taxon>Embryophyta</taxon>
        <taxon>Tracheophyta</taxon>
        <taxon>Spermatophyta</taxon>
        <taxon>Magnoliopsida</taxon>
        <taxon>eudicotyledons</taxon>
        <taxon>Gunneridae</taxon>
        <taxon>Pentapetalae</taxon>
        <taxon>rosids</taxon>
        <taxon>fabids</taxon>
        <taxon>Rosales</taxon>
        <taxon>Rosaceae</taxon>
        <taxon>Amygdaloideae</taxon>
        <taxon>Maleae</taxon>
        <taxon>Pyrus</taxon>
    </lineage>
</organism>
<accession>A0A5N5GPB5</accession>
<dbReference type="EMBL" id="SMOL01000401">
    <property type="protein sequence ID" value="KAB2617436.1"/>
    <property type="molecule type" value="Genomic_DNA"/>
</dbReference>
<keyword evidence="2" id="KW-1185">Reference proteome</keyword>
<dbReference type="AlphaFoldDB" id="A0A5N5GPB5"/>
<comment type="caution">
    <text evidence="1">The sequence shown here is derived from an EMBL/GenBank/DDBJ whole genome shotgun (WGS) entry which is preliminary data.</text>
</comment>
<sequence length="147" mass="16084">MPTAHHILAALLHRRPPHSRCTTDVTARTVRWSPDQNLLRTRPACRLHPLPHTTVAARPEKTKLGSSSSSPCTLPQTFESELVCQPESTYQQESVCQSSQVQFASQVKFANQVCMIVCPHYGACLSVRVAEPACLSVCVAKSACLSD</sequence>
<protein>
    <submittedName>
        <fullName evidence="1">Uncharacterized protein</fullName>
    </submittedName>
</protein>
<name>A0A5N5GPB5_9ROSA</name>
<gene>
    <name evidence="1" type="ORF">D8674_013305</name>
</gene>
<evidence type="ECO:0000313" key="2">
    <source>
        <dbReference type="Proteomes" id="UP000327157"/>
    </source>
</evidence>
<dbReference type="Proteomes" id="UP000327157">
    <property type="component" value="Chromosome 15"/>
</dbReference>
<proteinExistence type="predicted"/>
<reference evidence="2" key="2">
    <citation type="submission" date="2019-10" db="EMBL/GenBank/DDBJ databases">
        <title>A de novo genome assembly of a pear dwarfing rootstock.</title>
        <authorList>
            <person name="Wang F."/>
            <person name="Wang J."/>
            <person name="Li S."/>
            <person name="Zhang Y."/>
            <person name="Fang M."/>
            <person name="Ma L."/>
            <person name="Zhao Y."/>
            <person name="Jiang S."/>
        </authorList>
    </citation>
    <scope>NUCLEOTIDE SEQUENCE [LARGE SCALE GENOMIC DNA]</scope>
</reference>
<reference evidence="1 2" key="3">
    <citation type="submission" date="2019-11" db="EMBL/GenBank/DDBJ databases">
        <title>A de novo genome assembly of a pear dwarfing rootstock.</title>
        <authorList>
            <person name="Wang F."/>
            <person name="Wang J."/>
            <person name="Li S."/>
            <person name="Zhang Y."/>
            <person name="Fang M."/>
            <person name="Ma L."/>
            <person name="Zhao Y."/>
            <person name="Jiang S."/>
        </authorList>
    </citation>
    <scope>NUCLEOTIDE SEQUENCE [LARGE SCALE GENOMIC DNA]</scope>
    <source>
        <strain evidence="1">S2</strain>
        <tissue evidence="1">Leaf</tissue>
    </source>
</reference>